<dbReference type="AlphaFoldDB" id="A0A0K1Q0U5"/>
<protein>
    <submittedName>
        <fullName evidence="1">Uncharacterized protein</fullName>
    </submittedName>
</protein>
<dbReference type="OrthoDB" id="835246at2"/>
<evidence type="ECO:0000313" key="2">
    <source>
        <dbReference type="Proteomes" id="UP000064967"/>
    </source>
</evidence>
<keyword evidence="2" id="KW-1185">Reference proteome</keyword>
<accession>A0A0K1Q0U5</accession>
<dbReference type="Proteomes" id="UP000064967">
    <property type="component" value="Chromosome"/>
</dbReference>
<sequence>MGLLGAAALCTIPDVAFAEGEASDGPLTKSRVTSTSSGARGVTIKMELMNSPFPSPGSPYKDATVLAFVPHHYRASEDGTVSVVVHFHGYNGDVDRSVDKHQLREQFHESKQNAILLVPELAANAASSAAGKLEADGGFRRLLVDALATLNLASARKALGDARLPPRPQVGRVCVSAHSGGYHAAACAITQGGIGVQEVFLFDALYADVEKFKAWVIAGKGKPMKHRHKLVSYYTAGTTEANTVALFAELTKAGVKTVEETVEGTLSRAQITQAEAVSIKTSLGHGAVASELRSLRDCLFASTLPRQIRSSWFKSKDGSRQLDRSVNK</sequence>
<dbReference type="EMBL" id="CP012333">
    <property type="protein sequence ID" value="AKU99034.1"/>
    <property type="molecule type" value="Genomic_DNA"/>
</dbReference>
<dbReference type="KEGG" id="llu:AKJ09_05698"/>
<gene>
    <name evidence="1" type="ORF">AKJ09_05698</name>
</gene>
<proteinExistence type="predicted"/>
<evidence type="ECO:0000313" key="1">
    <source>
        <dbReference type="EMBL" id="AKU99034.1"/>
    </source>
</evidence>
<dbReference type="RefSeq" id="WP_146650276.1">
    <property type="nucleotide sequence ID" value="NZ_CP012333.1"/>
</dbReference>
<organism evidence="1 2">
    <name type="scientific">Labilithrix luteola</name>
    <dbReference type="NCBI Taxonomy" id="1391654"/>
    <lineage>
        <taxon>Bacteria</taxon>
        <taxon>Pseudomonadati</taxon>
        <taxon>Myxococcota</taxon>
        <taxon>Polyangia</taxon>
        <taxon>Polyangiales</taxon>
        <taxon>Labilitrichaceae</taxon>
        <taxon>Labilithrix</taxon>
    </lineage>
</organism>
<reference evidence="1 2" key="1">
    <citation type="submission" date="2015-08" db="EMBL/GenBank/DDBJ databases">
        <authorList>
            <person name="Babu N.S."/>
            <person name="Beckwith C.J."/>
            <person name="Beseler K.G."/>
            <person name="Brison A."/>
            <person name="Carone J.V."/>
            <person name="Caskin T.P."/>
            <person name="Diamond M."/>
            <person name="Durham M.E."/>
            <person name="Foxe J.M."/>
            <person name="Go M."/>
            <person name="Henderson B.A."/>
            <person name="Jones I.B."/>
            <person name="McGettigan J.A."/>
            <person name="Micheletti S.J."/>
            <person name="Nasrallah M.E."/>
            <person name="Ortiz D."/>
            <person name="Piller C.R."/>
            <person name="Privatt S.R."/>
            <person name="Schneider S.L."/>
            <person name="Sharp S."/>
            <person name="Smith T.C."/>
            <person name="Stanton J.D."/>
            <person name="Ullery H.E."/>
            <person name="Wilson R.J."/>
            <person name="Serrano M.G."/>
            <person name="Buck G."/>
            <person name="Lee V."/>
            <person name="Wang Y."/>
            <person name="Carvalho R."/>
            <person name="Voegtly L."/>
            <person name="Shi R."/>
            <person name="Duckworth R."/>
            <person name="Johnson A."/>
            <person name="Loviza R."/>
            <person name="Walstead R."/>
            <person name="Shah Z."/>
            <person name="Kiflezghi M."/>
            <person name="Wade K."/>
            <person name="Ball S.L."/>
            <person name="Bradley K.W."/>
            <person name="Asai D.J."/>
            <person name="Bowman C.A."/>
            <person name="Russell D.A."/>
            <person name="Pope W.H."/>
            <person name="Jacobs-Sera D."/>
            <person name="Hendrix R.W."/>
            <person name="Hatfull G.F."/>
        </authorList>
    </citation>
    <scope>NUCLEOTIDE SEQUENCE [LARGE SCALE GENOMIC DNA]</scope>
    <source>
        <strain evidence="1 2">DSM 27648</strain>
    </source>
</reference>
<name>A0A0K1Q0U5_9BACT</name>